<sequence>MTKGKRLAGTVKWFSVQKGFGFIAPDTGEEDLFVHQTSIRTEGLRTLTEGDAVEFSVERREDGREMAVDVTGPGEADVPVVAGGGRRGFLGFGSGGYGRGRGRGWGRTGRVGGAGGSGRGGYGGANDSSEPSAFCAST</sequence>
<feature type="compositionally biased region" description="Polar residues" evidence="1">
    <location>
        <begin position="126"/>
        <end position="138"/>
    </location>
</feature>
<feature type="region of interest" description="Disordered" evidence="1">
    <location>
        <begin position="101"/>
        <end position="138"/>
    </location>
</feature>
<dbReference type="InterPro" id="IPR019844">
    <property type="entry name" value="CSD_CS"/>
</dbReference>
<dbReference type="PROSITE" id="PS51857">
    <property type="entry name" value="CSD_2"/>
    <property type="match status" value="1"/>
</dbReference>
<reference evidence="3 4" key="1">
    <citation type="journal article" date="2022" name="Nat. Plants">
        <title>Genomes of leafy and leafless Platanthera orchids illuminate the evolution of mycoheterotrophy.</title>
        <authorList>
            <person name="Li M.H."/>
            <person name="Liu K.W."/>
            <person name="Li Z."/>
            <person name="Lu H.C."/>
            <person name="Ye Q.L."/>
            <person name="Zhang D."/>
            <person name="Wang J.Y."/>
            <person name="Li Y.F."/>
            <person name="Zhong Z.M."/>
            <person name="Liu X."/>
            <person name="Yu X."/>
            <person name="Liu D.K."/>
            <person name="Tu X.D."/>
            <person name="Liu B."/>
            <person name="Hao Y."/>
            <person name="Liao X.Y."/>
            <person name="Jiang Y.T."/>
            <person name="Sun W.H."/>
            <person name="Chen J."/>
            <person name="Chen Y.Q."/>
            <person name="Ai Y."/>
            <person name="Zhai J.W."/>
            <person name="Wu S.S."/>
            <person name="Zhou Z."/>
            <person name="Hsiao Y.Y."/>
            <person name="Wu W.L."/>
            <person name="Chen Y.Y."/>
            <person name="Lin Y.F."/>
            <person name="Hsu J.L."/>
            <person name="Li C.Y."/>
            <person name="Wang Z.W."/>
            <person name="Zhao X."/>
            <person name="Zhong W.Y."/>
            <person name="Ma X.K."/>
            <person name="Ma L."/>
            <person name="Huang J."/>
            <person name="Chen G.Z."/>
            <person name="Huang M.Z."/>
            <person name="Huang L."/>
            <person name="Peng D.H."/>
            <person name="Luo Y.B."/>
            <person name="Zou S.Q."/>
            <person name="Chen S.P."/>
            <person name="Lan S."/>
            <person name="Tsai W.C."/>
            <person name="Van de Peer Y."/>
            <person name="Liu Z.J."/>
        </authorList>
    </citation>
    <scope>NUCLEOTIDE SEQUENCE [LARGE SCALE GENOMIC DNA]</scope>
    <source>
        <strain evidence="3">Lor288</strain>
    </source>
</reference>
<dbReference type="InterPro" id="IPR011129">
    <property type="entry name" value="CSD"/>
</dbReference>
<dbReference type="InterPro" id="IPR002059">
    <property type="entry name" value="CSP_DNA-bd"/>
</dbReference>
<gene>
    <name evidence="3" type="primary">GRP-2</name>
    <name evidence="3" type="ORF">KSP40_PGU006510</name>
</gene>
<dbReference type="PRINTS" id="PR00050">
    <property type="entry name" value="COLDSHOCK"/>
</dbReference>
<evidence type="ECO:0000313" key="3">
    <source>
        <dbReference type="EMBL" id="KAK8947755.1"/>
    </source>
</evidence>
<dbReference type="PROSITE" id="PS00352">
    <property type="entry name" value="CSD_1"/>
    <property type="match status" value="1"/>
</dbReference>
<evidence type="ECO:0000259" key="2">
    <source>
        <dbReference type="PROSITE" id="PS51857"/>
    </source>
</evidence>
<keyword evidence="4" id="KW-1185">Reference proteome</keyword>
<feature type="domain" description="CSD" evidence="2">
    <location>
        <begin position="6"/>
        <end position="72"/>
    </location>
</feature>
<organism evidence="3 4">
    <name type="scientific">Platanthera guangdongensis</name>
    <dbReference type="NCBI Taxonomy" id="2320717"/>
    <lineage>
        <taxon>Eukaryota</taxon>
        <taxon>Viridiplantae</taxon>
        <taxon>Streptophyta</taxon>
        <taxon>Embryophyta</taxon>
        <taxon>Tracheophyta</taxon>
        <taxon>Spermatophyta</taxon>
        <taxon>Magnoliopsida</taxon>
        <taxon>Liliopsida</taxon>
        <taxon>Asparagales</taxon>
        <taxon>Orchidaceae</taxon>
        <taxon>Orchidoideae</taxon>
        <taxon>Orchideae</taxon>
        <taxon>Orchidinae</taxon>
        <taxon>Platanthera</taxon>
    </lineage>
</organism>
<dbReference type="SMART" id="SM00357">
    <property type="entry name" value="CSP"/>
    <property type="match status" value="1"/>
</dbReference>
<accession>A0ABR2LQK4</accession>
<dbReference type="Proteomes" id="UP001412067">
    <property type="component" value="Unassembled WGS sequence"/>
</dbReference>
<dbReference type="PANTHER" id="PTHR46565:SF20">
    <property type="entry name" value="COLD SHOCK DOMAIN-CONTAINING PROTEIN 4"/>
    <property type="match status" value="1"/>
</dbReference>
<dbReference type="InterPro" id="IPR012340">
    <property type="entry name" value="NA-bd_OB-fold"/>
</dbReference>
<protein>
    <submittedName>
        <fullName evidence="3">Glycine-rich protein 2</fullName>
    </submittedName>
</protein>
<dbReference type="Gene3D" id="2.40.50.140">
    <property type="entry name" value="Nucleic acid-binding proteins"/>
    <property type="match status" value="1"/>
</dbReference>
<proteinExistence type="predicted"/>
<dbReference type="EMBL" id="JBBWWR010000016">
    <property type="protein sequence ID" value="KAK8947755.1"/>
    <property type="molecule type" value="Genomic_DNA"/>
</dbReference>
<dbReference type="CDD" id="cd04458">
    <property type="entry name" value="CSP_CDS"/>
    <property type="match status" value="1"/>
</dbReference>
<feature type="compositionally biased region" description="Gly residues" evidence="1">
    <location>
        <begin position="101"/>
        <end position="124"/>
    </location>
</feature>
<dbReference type="Pfam" id="PF00313">
    <property type="entry name" value="CSD"/>
    <property type="match status" value="1"/>
</dbReference>
<evidence type="ECO:0000256" key="1">
    <source>
        <dbReference type="SAM" id="MobiDB-lite"/>
    </source>
</evidence>
<name>A0ABR2LQK4_9ASPA</name>
<evidence type="ECO:0000313" key="4">
    <source>
        <dbReference type="Proteomes" id="UP001412067"/>
    </source>
</evidence>
<dbReference type="PANTHER" id="PTHR46565">
    <property type="entry name" value="COLD SHOCK DOMAIN PROTEIN 2"/>
    <property type="match status" value="1"/>
</dbReference>
<dbReference type="SUPFAM" id="SSF50249">
    <property type="entry name" value="Nucleic acid-binding proteins"/>
    <property type="match status" value="1"/>
</dbReference>
<comment type="caution">
    <text evidence="3">The sequence shown here is derived from an EMBL/GenBank/DDBJ whole genome shotgun (WGS) entry which is preliminary data.</text>
</comment>